<feature type="compositionally biased region" description="Basic and acidic residues" evidence="1">
    <location>
        <begin position="523"/>
        <end position="533"/>
    </location>
</feature>
<dbReference type="RefSeq" id="XP_022480922.1">
    <property type="nucleotide sequence ID" value="XM_022612761.1"/>
</dbReference>
<feature type="compositionally biased region" description="Polar residues" evidence="1">
    <location>
        <begin position="458"/>
        <end position="468"/>
    </location>
</feature>
<proteinExistence type="predicted"/>
<accession>A0A1G4BR66</accession>
<sequence length="564" mass="63523">MDTRLTSIVHSSEDSQGVAGTKEKRNPAGPVIVLERRSCDVALPTVELRRSSQLSLSMSDRVPSASQAPTTSTKNDIEHVEVEKEASVIEDVVIFDKPTEKIFFLKRMEEGRPHFDVLVEVGQGQMRLNAKQAEIEYAIWEANEDLFIYRQAGPDIRILQSLGSVEYRGANDDKYVKHKFSIKTCGFIGHRDANRQLNIMMLAVSGKSFLPHREADKKDFLHHCKWHKRVKNMARHLNLNLRTFYDGAGKPMTAENCGDWRAGHVEKKLATHVAYAMLNFYDIQPSKKNDVSLRDLDQLRQQLRSKGLTPRFEIHLSRGPCGTSTRPGQCIPFENNVILDGSVPPKPKARPVNEELSALHHQANLAGPSLDYDSEEEDLRIHLAEAEGRGDDIVYDGFEPVEDEPCTYNARATDDHNTADTTSSPLPQLHVPAEVAAKFGENLRQKFTRKEKPAADSIDTSTETAKTTESMEEIERELFHIELHRAPSQSQYWEEPAPSTHQGQTRTPRADNTKQRRARKIEKRKERAAAAKMEKKRARASKKTEGSAIAVRLGALLNSSNRIG</sequence>
<organism evidence="2 3">
    <name type="scientific">Colletotrichum orchidophilum</name>
    <dbReference type="NCBI Taxonomy" id="1209926"/>
    <lineage>
        <taxon>Eukaryota</taxon>
        <taxon>Fungi</taxon>
        <taxon>Dikarya</taxon>
        <taxon>Ascomycota</taxon>
        <taxon>Pezizomycotina</taxon>
        <taxon>Sordariomycetes</taxon>
        <taxon>Hypocreomycetidae</taxon>
        <taxon>Glomerellales</taxon>
        <taxon>Glomerellaceae</taxon>
        <taxon>Colletotrichum</taxon>
    </lineage>
</organism>
<reference evidence="2 3" key="1">
    <citation type="submission" date="2016-09" db="EMBL/GenBank/DDBJ databases">
        <authorList>
            <person name="Capua I."/>
            <person name="De Benedictis P."/>
            <person name="Joannis T."/>
            <person name="Lombin L.H."/>
            <person name="Cattoli G."/>
        </authorList>
    </citation>
    <scope>NUCLEOTIDE SEQUENCE [LARGE SCALE GENOMIC DNA]</scope>
    <source>
        <strain evidence="2 3">IMI 309357</strain>
    </source>
</reference>
<evidence type="ECO:0000313" key="2">
    <source>
        <dbReference type="EMBL" id="OHF03786.1"/>
    </source>
</evidence>
<comment type="caution">
    <text evidence="2">The sequence shown here is derived from an EMBL/GenBank/DDBJ whole genome shotgun (WGS) entry which is preliminary data.</text>
</comment>
<protein>
    <submittedName>
        <fullName evidence="2">Uncharacterized protein</fullName>
    </submittedName>
</protein>
<dbReference type="GeneID" id="34554271"/>
<feature type="region of interest" description="Disordered" evidence="1">
    <location>
        <begin position="448"/>
        <end position="470"/>
    </location>
</feature>
<feature type="region of interest" description="Disordered" evidence="1">
    <location>
        <begin position="1"/>
        <end position="29"/>
    </location>
</feature>
<evidence type="ECO:0000313" key="3">
    <source>
        <dbReference type="Proteomes" id="UP000176998"/>
    </source>
</evidence>
<gene>
    <name evidence="2" type="ORF">CORC01_01105</name>
</gene>
<dbReference type="AlphaFoldDB" id="A0A1G4BR66"/>
<dbReference type="EMBL" id="MJBS01000005">
    <property type="protein sequence ID" value="OHF03786.1"/>
    <property type="molecule type" value="Genomic_DNA"/>
</dbReference>
<keyword evidence="3" id="KW-1185">Reference proteome</keyword>
<dbReference type="Proteomes" id="UP000176998">
    <property type="component" value="Unassembled WGS sequence"/>
</dbReference>
<name>A0A1G4BR66_9PEZI</name>
<feature type="region of interest" description="Disordered" evidence="1">
    <location>
        <begin position="488"/>
        <end position="549"/>
    </location>
</feature>
<dbReference type="STRING" id="1209926.A0A1G4BR66"/>
<dbReference type="OrthoDB" id="4841107at2759"/>
<feature type="compositionally biased region" description="Polar residues" evidence="1">
    <location>
        <begin position="1"/>
        <end position="10"/>
    </location>
</feature>
<evidence type="ECO:0000256" key="1">
    <source>
        <dbReference type="SAM" id="MobiDB-lite"/>
    </source>
</evidence>